<feature type="transmembrane region" description="Helical" evidence="4">
    <location>
        <begin position="84"/>
        <end position="102"/>
    </location>
</feature>
<feature type="transmembrane region" description="Helical" evidence="4">
    <location>
        <begin position="285"/>
        <end position="303"/>
    </location>
</feature>
<dbReference type="SUPFAM" id="SSF103473">
    <property type="entry name" value="MFS general substrate transporter"/>
    <property type="match status" value="1"/>
</dbReference>
<protein>
    <submittedName>
        <fullName evidence="6">MFS transporter</fullName>
    </submittedName>
</protein>
<dbReference type="PANTHER" id="PTHR42910">
    <property type="entry name" value="TRANSPORTER SCO4007-RELATED"/>
    <property type="match status" value="1"/>
</dbReference>
<feature type="transmembrane region" description="Helical" evidence="4">
    <location>
        <begin position="169"/>
        <end position="191"/>
    </location>
</feature>
<name>A0AAE3N3S3_9HYPH</name>
<evidence type="ECO:0000256" key="1">
    <source>
        <dbReference type="ARBA" id="ARBA00022692"/>
    </source>
</evidence>
<dbReference type="RefSeq" id="WP_306412894.1">
    <property type="nucleotide sequence ID" value="NZ_JANFPI010000007.1"/>
</dbReference>
<dbReference type="GO" id="GO:0022857">
    <property type="term" value="F:transmembrane transporter activity"/>
    <property type="evidence" value="ECO:0007669"/>
    <property type="project" value="InterPro"/>
</dbReference>
<feature type="transmembrane region" description="Helical" evidence="4">
    <location>
        <begin position="223"/>
        <end position="244"/>
    </location>
</feature>
<evidence type="ECO:0000313" key="7">
    <source>
        <dbReference type="Proteomes" id="UP001208771"/>
    </source>
</evidence>
<feature type="transmembrane region" description="Helical" evidence="4">
    <location>
        <begin position="309"/>
        <end position="329"/>
    </location>
</feature>
<gene>
    <name evidence="6" type="ORF">NOF55_20060</name>
</gene>
<feature type="transmembrane region" description="Helical" evidence="4">
    <location>
        <begin position="256"/>
        <end position="273"/>
    </location>
</feature>
<feature type="transmembrane region" description="Helical" evidence="4">
    <location>
        <begin position="108"/>
        <end position="129"/>
    </location>
</feature>
<dbReference type="EMBL" id="JANFPI010000007">
    <property type="protein sequence ID" value="MCX8999406.1"/>
    <property type="molecule type" value="Genomic_DNA"/>
</dbReference>
<evidence type="ECO:0000256" key="3">
    <source>
        <dbReference type="ARBA" id="ARBA00023136"/>
    </source>
</evidence>
<feature type="transmembrane region" description="Helical" evidence="4">
    <location>
        <begin position="49"/>
        <end position="72"/>
    </location>
</feature>
<evidence type="ECO:0000259" key="5">
    <source>
        <dbReference type="PROSITE" id="PS50850"/>
    </source>
</evidence>
<reference evidence="6" key="1">
    <citation type="submission" date="2022-07" db="EMBL/GenBank/DDBJ databases">
        <title>Ectorhizobium quercum gen.nov., sp. nov.</title>
        <authorList>
            <person name="Ma T."/>
            <person name="Li Y."/>
        </authorList>
    </citation>
    <scope>NUCLEOTIDE SEQUENCE</scope>
    <source>
        <strain evidence="6">BDR2-2</strain>
    </source>
</reference>
<evidence type="ECO:0000256" key="4">
    <source>
        <dbReference type="SAM" id="Phobius"/>
    </source>
</evidence>
<organism evidence="6 7">
    <name type="scientific">Ectorhizobium quercum</name>
    <dbReference type="NCBI Taxonomy" id="2965071"/>
    <lineage>
        <taxon>Bacteria</taxon>
        <taxon>Pseudomonadati</taxon>
        <taxon>Pseudomonadota</taxon>
        <taxon>Alphaproteobacteria</taxon>
        <taxon>Hyphomicrobiales</taxon>
        <taxon>Rhizobiaceae</taxon>
        <taxon>Ectorhizobium</taxon>
    </lineage>
</organism>
<dbReference type="PANTHER" id="PTHR42910:SF1">
    <property type="entry name" value="MAJOR FACILITATOR SUPERFAMILY (MFS) PROFILE DOMAIN-CONTAINING PROTEIN"/>
    <property type="match status" value="1"/>
</dbReference>
<feature type="transmembrane region" description="Helical" evidence="4">
    <location>
        <begin position="18"/>
        <end position="37"/>
    </location>
</feature>
<keyword evidence="1 4" id="KW-0812">Transmembrane</keyword>
<keyword evidence="7" id="KW-1185">Reference proteome</keyword>
<sequence length="398" mass="40838">MTIPVASSSGTDAVSSRLIFLLASACGLIVANIYYAQPLAGPISEALGLSPHAAGLIVTLTQIGYGTGLLLIVPLGDLVENRRLTLVLIGIATIGLVGAALSPHALPFLLASLLIGLGSVAVQVLVPYAAHLAPEAIRGRVVGNVMSGLLLGIMLARPVASFIAELASWRAVFLLSIVAMGAIALVLRRALPPRLPASKLRYRELLASMARLAATTPVLQRRAIYHACLFAAFSLFWTTTPLLLTGPEFGLSQGGIALFALAGVAGAVASPIAGRLADRGWMRSATAVAMVMVAGAFLLTHLAPSGSTAALVLLVVAAILLDFGVAANLTLGQRAIFVLGAELRSRLNGLYMATFFLGGAIGSAAGGWAYAQGGWTLASWIGFGLPVAALAYSATERG</sequence>
<comment type="caution">
    <text evidence="6">The sequence shown here is derived from an EMBL/GenBank/DDBJ whole genome shotgun (WGS) entry which is preliminary data.</text>
</comment>
<dbReference type="CDD" id="cd17324">
    <property type="entry name" value="MFS_NepI_like"/>
    <property type="match status" value="1"/>
</dbReference>
<dbReference type="Proteomes" id="UP001208771">
    <property type="component" value="Unassembled WGS sequence"/>
</dbReference>
<dbReference type="PROSITE" id="PS50850">
    <property type="entry name" value="MFS"/>
    <property type="match status" value="1"/>
</dbReference>
<keyword evidence="2 4" id="KW-1133">Transmembrane helix</keyword>
<feature type="domain" description="Major facilitator superfamily (MFS) profile" evidence="5">
    <location>
        <begin position="18"/>
        <end position="398"/>
    </location>
</feature>
<evidence type="ECO:0000313" key="6">
    <source>
        <dbReference type="EMBL" id="MCX8999406.1"/>
    </source>
</evidence>
<dbReference type="Pfam" id="PF07690">
    <property type="entry name" value="MFS_1"/>
    <property type="match status" value="1"/>
</dbReference>
<dbReference type="InterPro" id="IPR020846">
    <property type="entry name" value="MFS_dom"/>
</dbReference>
<evidence type="ECO:0000256" key="2">
    <source>
        <dbReference type="ARBA" id="ARBA00022989"/>
    </source>
</evidence>
<accession>A0AAE3N3S3</accession>
<dbReference type="AlphaFoldDB" id="A0AAE3N3S3"/>
<feature type="transmembrane region" description="Helical" evidence="4">
    <location>
        <begin position="350"/>
        <end position="371"/>
    </location>
</feature>
<feature type="transmembrane region" description="Helical" evidence="4">
    <location>
        <begin position="141"/>
        <end position="163"/>
    </location>
</feature>
<feature type="transmembrane region" description="Helical" evidence="4">
    <location>
        <begin position="377"/>
        <end position="395"/>
    </location>
</feature>
<dbReference type="InterPro" id="IPR011701">
    <property type="entry name" value="MFS"/>
</dbReference>
<dbReference type="InterPro" id="IPR036259">
    <property type="entry name" value="MFS_trans_sf"/>
</dbReference>
<dbReference type="Gene3D" id="1.20.1250.20">
    <property type="entry name" value="MFS general substrate transporter like domains"/>
    <property type="match status" value="1"/>
</dbReference>
<keyword evidence="3 4" id="KW-0472">Membrane</keyword>
<proteinExistence type="predicted"/>